<dbReference type="Pfam" id="PF00293">
    <property type="entry name" value="NUDIX"/>
    <property type="match status" value="1"/>
</dbReference>
<evidence type="ECO:0000313" key="12">
    <source>
        <dbReference type="Ensembl" id="ENSMODP00000023576.3"/>
    </source>
</evidence>
<dbReference type="GO" id="GO:0051287">
    <property type="term" value="F:NAD binding"/>
    <property type="evidence" value="ECO:0000318"/>
    <property type="project" value="GO_Central"/>
</dbReference>
<dbReference type="PRINTS" id="PR00502">
    <property type="entry name" value="NUDIXFAMILY"/>
</dbReference>
<dbReference type="PANTHER" id="PTHR13994">
    <property type="entry name" value="NUDIX HYDROLASE RELATED"/>
    <property type="match status" value="1"/>
</dbReference>
<evidence type="ECO:0000313" key="13">
    <source>
        <dbReference type="Proteomes" id="UP000002280"/>
    </source>
</evidence>
<dbReference type="Bgee" id="ENSMODG00000018898">
    <property type="expression patterns" value="Expressed in heart and 20 other cell types or tissues"/>
</dbReference>
<dbReference type="FunCoup" id="F7CQR3">
    <property type="interactions" value="366"/>
</dbReference>
<dbReference type="Gene3D" id="3.90.79.10">
    <property type="entry name" value="Nucleoside Triphosphate Pyrophosphohydrolase"/>
    <property type="match status" value="1"/>
</dbReference>
<dbReference type="PROSITE" id="PS00893">
    <property type="entry name" value="NUDIX_BOX"/>
    <property type="match status" value="1"/>
</dbReference>
<keyword evidence="4 9" id="KW-0378">Hydrolase</keyword>
<dbReference type="HOGENOM" id="CLU_054299_4_0_1"/>
<dbReference type="GO" id="GO:0005634">
    <property type="term" value="C:nucleus"/>
    <property type="evidence" value="ECO:0007669"/>
    <property type="project" value="UniProtKB-SubCell"/>
</dbReference>
<dbReference type="GO" id="GO:0035529">
    <property type="term" value="F:NADH pyrophosphatase activity"/>
    <property type="evidence" value="ECO:0000318"/>
    <property type="project" value="GO_Central"/>
</dbReference>
<reference evidence="12" key="2">
    <citation type="submission" date="2025-08" db="UniProtKB">
        <authorList>
            <consortium name="Ensembl"/>
        </authorList>
    </citation>
    <scope>IDENTIFICATION</scope>
</reference>
<dbReference type="GO" id="GO:0008285">
    <property type="term" value="P:negative regulation of cell population proliferation"/>
    <property type="evidence" value="ECO:0007669"/>
    <property type="project" value="Ensembl"/>
</dbReference>
<dbReference type="Proteomes" id="UP000002280">
    <property type="component" value="Chromosome 5"/>
</dbReference>
<reference evidence="12" key="3">
    <citation type="submission" date="2025-09" db="UniProtKB">
        <authorList>
            <consortium name="Ensembl"/>
        </authorList>
    </citation>
    <scope>IDENTIFICATION</scope>
</reference>
<dbReference type="InterPro" id="IPR003293">
    <property type="entry name" value="Nudix_hydrolase6-like"/>
</dbReference>
<comment type="subunit">
    <text evidence="10">Monomer and homodimer.</text>
</comment>
<dbReference type="Gene3D" id="3.40.630.30">
    <property type="match status" value="1"/>
</dbReference>
<keyword evidence="5 10" id="KW-0496">Mitochondrion</keyword>
<dbReference type="SUPFAM" id="SSF55811">
    <property type="entry name" value="Nudix"/>
    <property type="match status" value="1"/>
</dbReference>
<dbReference type="InterPro" id="IPR040618">
    <property type="entry name" value="Pre-Nudix"/>
</dbReference>
<keyword evidence="3 10" id="KW-0963">Cytoplasm</keyword>
<dbReference type="Gene3D" id="4.10.80.100">
    <property type="match status" value="1"/>
</dbReference>
<dbReference type="GO" id="GO:0047884">
    <property type="term" value="F:FAD diphosphatase activity"/>
    <property type="evidence" value="ECO:0007669"/>
    <property type="project" value="Ensembl"/>
</dbReference>
<dbReference type="PROSITE" id="PS51462">
    <property type="entry name" value="NUDIX"/>
    <property type="match status" value="1"/>
</dbReference>
<dbReference type="GO" id="GO:0045786">
    <property type="term" value="P:negative regulation of cell cycle"/>
    <property type="evidence" value="ECO:0007669"/>
    <property type="project" value="Ensembl"/>
</dbReference>
<evidence type="ECO:0000256" key="9">
    <source>
        <dbReference type="RuleBase" id="RU003476"/>
    </source>
</evidence>
<keyword evidence="6 10" id="KW-0539">Nucleus</keyword>
<evidence type="ECO:0000256" key="1">
    <source>
        <dbReference type="ARBA" id="ARBA00004123"/>
    </source>
</evidence>
<dbReference type="Pfam" id="PF18290">
    <property type="entry name" value="Nudix_hydro"/>
    <property type="match status" value="1"/>
</dbReference>
<dbReference type="CDD" id="cd04670">
    <property type="entry name" value="NUDIX_ASFGF2_Nudt6"/>
    <property type="match status" value="1"/>
</dbReference>
<evidence type="ECO:0000256" key="6">
    <source>
        <dbReference type="ARBA" id="ARBA00023242"/>
    </source>
</evidence>
<evidence type="ECO:0000256" key="5">
    <source>
        <dbReference type="ARBA" id="ARBA00023128"/>
    </source>
</evidence>
<dbReference type="InterPro" id="IPR015797">
    <property type="entry name" value="NUDIX_hydrolase-like_dom_sf"/>
</dbReference>
<dbReference type="FunFam" id="3.40.630.30:FF:000062">
    <property type="entry name" value="Nucleoside diphosphate-linked moiety X motif 6"/>
    <property type="match status" value="1"/>
</dbReference>
<dbReference type="eggNOG" id="KOG0648">
    <property type="taxonomic scope" value="Eukaryota"/>
</dbReference>
<evidence type="ECO:0000256" key="2">
    <source>
        <dbReference type="ARBA" id="ARBA00005582"/>
    </source>
</evidence>
<gene>
    <name evidence="12" type="primary">NUDT6</name>
</gene>
<dbReference type="PRINTS" id="PR01356">
    <property type="entry name" value="GFGPROTEIN"/>
</dbReference>
<comment type="subcellular location">
    <subcellularLocation>
        <location evidence="10">Cytoplasm</location>
    </subcellularLocation>
    <subcellularLocation>
        <location evidence="1 10">Nucleus</location>
    </subcellularLocation>
    <subcellularLocation>
        <location evidence="10">Mitochondrion</location>
    </subcellularLocation>
</comment>
<reference evidence="12 13" key="1">
    <citation type="journal article" date="2007" name="Nature">
        <title>Genome of the marsupial Monodelphis domestica reveals innovation in non-coding sequences.</title>
        <authorList>
            <person name="Mikkelsen T.S."/>
            <person name="Wakefield M.J."/>
            <person name="Aken B."/>
            <person name="Amemiya C.T."/>
            <person name="Chang J.L."/>
            <person name="Duke S."/>
            <person name="Garber M."/>
            <person name="Gentles A.J."/>
            <person name="Goodstadt L."/>
            <person name="Heger A."/>
            <person name="Jurka J."/>
            <person name="Kamal M."/>
            <person name="Mauceli E."/>
            <person name="Searle S.M."/>
            <person name="Sharpe T."/>
            <person name="Baker M.L."/>
            <person name="Batzer M.A."/>
            <person name="Benos P.V."/>
            <person name="Belov K."/>
            <person name="Clamp M."/>
            <person name="Cook A."/>
            <person name="Cuff J."/>
            <person name="Das R."/>
            <person name="Davidow L."/>
            <person name="Deakin J.E."/>
            <person name="Fazzari M.J."/>
            <person name="Glass J.L."/>
            <person name="Grabherr M."/>
            <person name="Greally J.M."/>
            <person name="Gu W."/>
            <person name="Hore T.A."/>
            <person name="Huttley G.A."/>
            <person name="Kleber M."/>
            <person name="Jirtle R.L."/>
            <person name="Koina E."/>
            <person name="Lee J.T."/>
            <person name="Mahony S."/>
            <person name="Marra M.A."/>
            <person name="Miller R.D."/>
            <person name="Nicholls R.D."/>
            <person name="Oda M."/>
            <person name="Papenfuss A.T."/>
            <person name="Parra Z.E."/>
            <person name="Pollock D.D."/>
            <person name="Ray D.A."/>
            <person name="Schein J.E."/>
            <person name="Speed T.P."/>
            <person name="Thompson K."/>
            <person name="VandeBerg J.L."/>
            <person name="Wade C.M."/>
            <person name="Walker J.A."/>
            <person name="Waters P.D."/>
            <person name="Webber C."/>
            <person name="Weidman J.R."/>
            <person name="Xie X."/>
            <person name="Zody M.C."/>
            <person name="Baldwin J."/>
            <person name="Abdouelleil A."/>
            <person name="Abdulkadir J."/>
            <person name="Abebe A."/>
            <person name="Abera B."/>
            <person name="Abreu J."/>
            <person name="Acer S.C."/>
            <person name="Aftuck L."/>
            <person name="Alexander A."/>
            <person name="An P."/>
            <person name="Anderson E."/>
            <person name="Anderson S."/>
            <person name="Arachi H."/>
            <person name="Azer M."/>
            <person name="Bachantsang P."/>
            <person name="Barry A."/>
            <person name="Bayul T."/>
            <person name="Berlin A."/>
            <person name="Bessette D."/>
            <person name="Bloom T."/>
            <person name="Bloom T."/>
            <person name="Boguslavskiy L."/>
            <person name="Bonnet C."/>
            <person name="Boukhgalter B."/>
            <person name="Bourzgui I."/>
            <person name="Brown A."/>
            <person name="Cahill P."/>
            <person name="Channer S."/>
            <person name="Cheshatsang Y."/>
            <person name="Chuda L."/>
            <person name="Citroen M."/>
            <person name="Collymore A."/>
            <person name="Cooke P."/>
            <person name="Costello M."/>
            <person name="D'Aco K."/>
            <person name="Daza R."/>
            <person name="De Haan G."/>
            <person name="DeGray S."/>
            <person name="DeMaso C."/>
            <person name="Dhargay N."/>
            <person name="Dooley K."/>
            <person name="Dooley E."/>
            <person name="Doricent M."/>
            <person name="Dorje P."/>
            <person name="Dorjee K."/>
            <person name="Dupes A."/>
            <person name="Elong R."/>
            <person name="Falk J."/>
            <person name="Farina A."/>
            <person name="Faro S."/>
            <person name="Ferguson D."/>
            <person name="Fisher S."/>
            <person name="Foley C.D."/>
            <person name="Franke A."/>
            <person name="Friedrich D."/>
            <person name="Gadbois L."/>
            <person name="Gearin G."/>
            <person name="Gearin C.R."/>
            <person name="Giannoukos G."/>
            <person name="Goode T."/>
            <person name="Graham J."/>
            <person name="Grandbois E."/>
            <person name="Grewal S."/>
            <person name="Gyaltsen K."/>
            <person name="Hafez N."/>
            <person name="Hagos B."/>
            <person name="Hall J."/>
            <person name="Henson C."/>
            <person name="Hollinger A."/>
            <person name="Honan T."/>
            <person name="Huard M.D."/>
            <person name="Hughes L."/>
            <person name="Hurhula B."/>
            <person name="Husby M.E."/>
            <person name="Kamat A."/>
            <person name="Kanga B."/>
            <person name="Kashin S."/>
            <person name="Khazanovich D."/>
            <person name="Kisner P."/>
            <person name="Lance K."/>
            <person name="Lara M."/>
            <person name="Lee W."/>
            <person name="Lennon N."/>
            <person name="Letendre F."/>
            <person name="LeVine R."/>
            <person name="Lipovsky A."/>
            <person name="Liu X."/>
            <person name="Liu J."/>
            <person name="Liu S."/>
            <person name="Lokyitsang T."/>
            <person name="Lokyitsang Y."/>
            <person name="Lubonja R."/>
            <person name="Lui A."/>
            <person name="MacDonald P."/>
            <person name="Magnisalis V."/>
            <person name="Maru K."/>
            <person name="Matthews C."/>
            <person name="McCusker W."/>
            <person name="McDonough S."/>
            <person name="Mehta T."/>
            <person name="Meldrim J."/>
            <person name="Meneus L."/>
            <person name="Mihai O."/>
            <person name="Mihalev A."/>
            <person name="Mihova T."/>
            <person name="Mittelman R."/>
            <person name="Mlenga V."/>
            <person name="Montmayeur A."/>
            <person name="Mulrain L."/>
            <person name="Navidi A."/>
            <person name="Naylor J."/>
            <person name="Negash T."/>
            <person name="Nguyen T."/>
            <person name="Nguyen N."/>
            <person name="Nicol R."/>
            <person name="Norbu C."/>
            <person name="Norbu N."/>
            <person name="Novod N."/>
            <person name="O'Neill B."/>
            <person name="Osman S."/>
            <person name="Markiewicz E."/>
            <person name="Oyono O.L."/>
            <person name="Patti C."/>
            <person name="Phunkhang P."/>
            <person name="Pierre F."/>
            <person name="Priest M."/>
            <person name="Raghuraman S."/>
            <person name="Rege F."/>
            <person name="Reyes R."/>
            <person name="Rise C."/>
            <person name="Rogov P."/>
            <person name="Ross K."/>
            <person name="Ryan E."/>
            <person name="Settipalli S."/>
            <person name="Shea T."/>
            <person name="Sherpa N."/>
            <person name="Shi L."/>
            <person name="Shih D."/>
            <person name="Sparrow T."/>
            <person name="Spaulding J."/>
            <person name="Stalker J."/>
            <person name="Stange-Thomann N."/>
            <person name="Stavropoulos S."/>
            <person name="Stone C."/>
            <person name="Strader C."/>
            <person name="Tesfaye S."/>
            <person name="Thomson T."/>
            <person name="Thoulutsang Y."/>
            <person name="Thoulutsang D."/>
            <person name="Topham K."/>
            <person name="Topping I."/>
            <person name="Tsamla T."/>
            <person name="Vassiliev H."/>
            <person name="Vo A."/>
            <person name="Wangchuk T."/>
            <person name="Wangdi T."/>
            <person name="Weiand M."/>
            <person name="Wilkinson J."/>
            <person name="Wilson A."/>
            <person name="Yadav S."/>
            <person name="Young G."/>
            <person name="Yu Q."/>
            <person name="Zembek L."/>
            <person name="Zhong D."/>
            <person name="Zimmer A."/>
            <person name="Zwirko Z."/>
            <person name="Jaffe D.B."/>
            <person name="Alvarez P."/>
            <person name="Brockman W."/>
            <person name="Butler J."/>
            <person name="Chin C."/>
            <person name="Gnerre S."/>
            <person name="MacCallum I."/>
            <person name="Graves J.A."/>
            <person name="Ponting C.P."/>
            <person name="Breen M."/>
            <person name="Samollow P.B."/>
            <person name="Lander E.S."/>
            <person name="Lindblad-Toh K."/>
        </authorList>
    </citation>
    <scope>NUCLEOTIDE SEQUENCE [LARGE SCALE GENOMIC DNA]</scope>
</reference>
<dbReference type="InterPro" id="IPR020084">
    <property type="entry name" value="NUDIX_hydrolase_CS"/>
</dbReference>
<dbReference type="EC" id="3.6.1.-" evidence="10"/>
<dbReference type="GO" id="GO:0005739">
    <property type="term" value="C:mitochondrion"/>
    <property type="evidence" value="ECO:0007669"/>
    <property type="project" value="UniProtKB-SubCell"/>
</dbReference>
<dbReference type="AlphaFoldDB" id="F7CQR3"/>
<dbReference type="OMA" id="WRAEGHI"/>
<evidence type="ECO:0000256" key="7">
    <source>
        <dbReference type="ARBA" id="ARBA00057091"/>
    </source>
</evidence>
<comment type="function">
    <text evidence="7 10">May contribute to the regulation of cell proliferation.</text>
</comment>
<dbReference type="InterPro" id="IPR000086">
    <property type="entry name" value="NUDIX_hydrolase_dom"/>
</dbReference>
<dbReference type="InParanoid" id="F7CQR3"/>
<protein>
    <recommendedName>
        <fullName evidence="8 10">Nucleoside diphosphate-linked moiety X motif 6</fullName>
        <shortName evidence="10">Nudix motif 6</shortName>
        <ecNumber evidence="10">3.6.1.-</ecNumber>
    </recommendedName>
</protein>
<proteinExistence type="inferred from homology"/>
<feature type="domain" description="Nudix hydrolase" evidence="11">
    <location>
        <begin position="106"/>
        <end position="277"/>
    </location>
</feature>
<evidence type="ECO:0000256" key="4">
    <source>
        <dbReference type="ARBA" id="ARBA00022801"/>
    </source>
</evidence>
<name>F7CQR3_MONDO</name>
<evidence type="ECO:0000256" key="3">
    <source>
        <dbReference type="ARBA" id="ARBA00022490"/>
    </source>
</evidence>
<organism evidence="12 13">
    <name type="scientific">Monodelphis domestica</name>
    <name type="common">Gray short-tailed opossum</name>
    <dbReference type="NCBI Taxonomy" id="13616"/>
    <lineage>
        <taxon>Eukaryota</taxon>
        <taxon>Metazoa</taxon>
        <taxon>Chordata</taxon>
        <taxon>Craniata</taxon>
        <taxon>Vertebrata</taxon>
        <taxon>Euteleostomi</taxon>
        <taxon>Mammalia</taxon>
        <taxon>Metatheria</taxon>
        <taxon>Didelphimorphia</taxon>
        <taxon>Didelphidae</taxon>
        <taxon>Monodelphis</taxon>
    </lineage>
</organism>
<evidence type="ECO:0000259" key="11">
    <source>
        <dbReference type="PROSITE" id="PS51462"/>
    </source>
</evidence>
<comment type="similarity">
    <text evidence="2 9">Belongs to the Nudix hydrolase family.</text>
</comment>
<sequence>MWRGLQVREQSLLSLLLPGLRSRGPRLQCQAAIRALTGGPGPGPGGLRGELDRFGGITVRLGQLRSADSVDPATFRTWLQGKCEQWRAEGRIAVWLHVPIFQSQFISPAASLGLRFHHAESDASLMTLWLGEGPSRLPGYATHQVGVAGQCPSFAQSNNFFVLFSGLIIQTKNAWKFPGGLSEPGEDIGDTATREVLEETGITSEFQALLSIRQQHGRPDAFGKSDLYIVCRLKPLSFRVSFCPHECLRCEWMALAALATAEEATPITRRVASLLLYGHREGFDKVDLTVRELPALHRGLSYKLYHRDLPELYEKMSAMD</sequence>
<accession>F7CQR3</accession>
<dbReference type="PANTHER" id="PTHR13994:SF46">
    <property type="entry name" value="NUCLEOSIDE DIPHOSPHATE-LINKED MOIETY X MOTIF 6"/>
    <property type="match status" value="1"/>
</dbReference>
<dbReference type="InterPro" id="IPR020476">
    <property type="entry name" value="Nudix_hydrolase"/>
</dbReference>
<keyword evidence="13" id="KW-1185">Reference proteome</keyword>
<dbReference type="Ensembl" id="ENSMODT00000023995.3">
    <property type="protein sequence ID" value="ENSMODP00000023576.3"/>
    <property type="gene ID" value="ENSMODG00000018898.3"/>
</dbReference>
<evidence type="ECO:0000256" key="10">
    <source>
        <dbReference type="RuleBase" id="RU368106"/>
    </source>
</evidence>
<dbReference type="GO" id="GO:0047631">
    <property type="term" value="F:ADP-ribose diphosphatase activity"/>
    <property type="evidence" value="ECO:0000318"/>
    <property type="project" value="GO_Central"/>
</dbReference>
<dbReference type="FunFam" id="3.90.79.10:FF:000027">
    <property type="entry name" value="nucleoside diphosphate-linked moiety X motif 6"/>
    <property type="match status" value="1"/>
</dbReference>
<dbReference type="GeneTree" id="ENSGT00390000008458"/>
<evidence type="ECO:0000256" key="8">
    <source>
        <dbReference type="ARBA" id="ARBA00068898"/>
    </source>
</evidence>
<dbReference type="STRING" id="13616.ENSMODP00000023576"/>